<feature type="region of interest" description="Disordered" evidence="7">
    <location>
        <begin position="384"/>
        <end position="449"/>
    </location>
</feature>
<dbReference type="CDD" id="cd12238">
    <property type="entry name" value="RRM1_RBM40_like"/>
    <property type="match status" value="1"/>
</dbReference>
<dbReference type="AlphaFoldDB" id="A0A433U1N2"/>
<dbReference type="GO" id="GO:0030626">
    <property type="term" value="F:U12 snRNA binding"/>
    <property type="evidence" value="ECO:0007669"/>
    <property type="project" value="TreeGrafter"/>
</dbReference>
<gene>
    <name evidence="9" type="ORF">EGW08_004557</name>
</gene>
<feature type="compositionally biased region" description="Basic residues" evidence="7">
    <location>
        <begin position="236"/>
        <end position="249"/>
    </location>
</feature>
<feature type="compositionally biased region" description="Basic and acidic residues" evidence="7">
    <location>
        <begin position="224"/>
        <end position="234"/>
    </location>
</feature>
<evidence type="ECO:0000313" key="9">
    <source>
        <dbReference type="EMBL" id="RUS87716.1"/>
    </source>
</evidence>
<dbReference type="PROSITE" id="PS50102">
    <property type="entry name" value="RRM"/>
    <property type="match status" value="2"/>
</dbReference>
<dbReference type="PANTHER" id="PTHR16105">
    <property type="entry name" value="RNA-BINDING REGION-CONTAINING PROTEIN 3"/>
    <property type="match status" value="1"/>
</dbReference>
<sequence length="581" mass="65688">MEEATLLFKHLPMELSMEERKDLLHYLGATRVQVMPSAGSMKNTAFAVFQNREEASKIVKQLHQVEFLGSKLKVEFAHSDKARVSSIVDNEGLESKKDPDQDTNKNDAAAPEMPALKEIKFDETFQVWGVKHQRRPDLYYLYPPPTPSTLTNIMHTLAAVPRFYVQVLHLMNKMDLPAPFGAVTSAPPVHPDVRGYVVTDDAPQQEMDISSSTESELESDEEEKTMRSKDEVPLKRPLKKKTKHQRKWPRLTDLKDDAYPQPEFSAAETPSLREVFEQALPENVATGRKIELKLPSNRLLPQSSHPVPPPPPSQFADPMDHYPPPSLVSPHTSHWSQSQSGQPSDKALDMHHGDPSRIGQSGDSQQHGIPAEQNFPRIPADELGLRQQQQQQQHLSYPSSLPQQSTESSASATKPQQLDQASTGGFGILQPRALPKEPGSSEEETYEKEWTKSKFISSSELKRLKLSHSEMKEYSVFRRYNQGNPSCRLYIKNLAKQVTEEDIHWVFGRYVDWDDPTEKFRFDIRLMKEGRMKGQAFVALPSEEAASLALRDTNGLLLREKPMVVQFARTAKAQEDGSSKP</sequence>
<dbReference type="EMBL" id="RQTK01000103">
    <property type="protein sequence ID" value="RUS87716.1"/>
    <property type="molecule type" value="Genomic_DNA"/>
</dbReference>
<feature type="region of interest" description="Disordered" evidence="7">
    <location>
        <begin position="297"/>
        <end position="372"/>
    </location>
</feature>
<dbReference type="InterPro" id="IPR045164">
    <property type="entry name" value="RBM41/RNPC3"/>
</dbReference>
<dbReference type="PANTHER" id="PTHR16105:SF0">
    <property type="entry name" value="RNA-BINDING REGION-CONTAINING PROTEIN 3"/>
    <property type="match status" value="1"/>
</dbReference>
<keyword evidence="4 6" id="KW-0694">RNA-binding</keyword>
<keyword evidence="3" id="KW-0677">Repeat</keyword>
<feature type="compositionally biased region" description="Low complexity" evidence="7">
    <location>
        <begin position="387"/>
        <end position="405"/>
    </location>
</feature>
<evidence type="ECO:0000259" key="8">
    <source>
        <dbReference type="PROSITE" id="PS50102"/>
    </source>
</evidence>
<name>A0A433U1N2_ELYCH</name>
<dbReference type="SMART" id="SM00360">
    <property type="entry name" value="RRM"/>
    <property type="match status" value="2"/>
</dbReference>
<dbReference type="CDD" id="cd12239">
    <property type="entry name" value="RRM2_RBM40_like"/>
    <property type="match status" value="1"/>
</dbReference>
<evidence type="ECO:0000256" key="3">
    <source>
        <dbReference type="ARBA" id="ARBA00022737"/>
    </source>
</evidence>
<feature type="domain" description="RRM" evidence="8">
    <location>
        <begin position="4"/>
        <end position="79"/>
    </location>
</feature>
<dbReference type="Gene3D" id="3.30.70.330">
    <property type="match status" value="2"/>
</dbReference>
<evidence type="ECO:0000256" key="2">
    <source>
        <dbReference type="ARBA" id="ARBA00020364"/>
    </source>
</evidence>
<feature type="region of interest" description="Disordered" evidence="7">
    <location>
        <begin position="87"/>
        <end position="111"/>
    </location>
</feature>
<protein>
    <recommendedName>
        <fullName evidence="2">RNA-binding region-containing protein 3</fullName>
    </recommendedName>
</protein>
<reference evidence="9 10" key="1">
    <citation type="submission" date="2019-01" db="EMBL/GenBank/DDBJ databases">
        <title>A draft genome assembly of the solar-powered sea slug Elysia chlorotica.</title>
        <authorList>
            <person name="Cai H."/>
            <person name="Li Q."/>
            <person name="Fang X."/>
            <person name="Li J."/>
            <person name="Curtis N.E."/>
            <person name="Altenburger A."/>
            <person name="Shibata T."/>
            <person name="Feng M."/>
            <person name="Maeda T."/>
            <person name="Schwartz J.A."/>
            <person name="Shigenobu S."/>
            <person name="Lundholm N."/>
            <person name="Nishiyama T."/>
            <person name="Yang H."/>
            <person name="Hasebe M."/>
            <person name="Li S."/>
            <person name="Pierce S.K."/>
            <person name="Wang J."/>
        </authorList>
    </citation>
    <scope>NUCLEOTIDE SEQUENCE [LARGE SCALE GENOMIC DNA]</scope>
    <source>
        <strain evidence="9">EC2010</strain>
        <tissue evidence="9">Whole organism of an adult</tissue>
    </source>
</reference>
<proteinExistence type="predicted"/>
<dbReference type="SUPFAM" id="SSF54928">
    <property type="entry name" value="RNA-binding domain, RBD"/>
    <property type="match status" value="2"/>
</dbReference>
<dbReference type="Gene3D" id="6.10.250.610">
    <property type="match status" value="1"/>
</dbReference>
<comment type="caution">
    <text evidence="9">The sequence shown here is derived from an EMBL/GenBank/DDBJ whole genome shotgun (WGS) entry which is preliminary data.</text>
</comment>
<dbReference type="InterPro" id="IPR012677">
    <property type="entry name" value="Nucleotide-bd_a/b_plait_sf"/>
</dbReference>
<evidence type="ECO:0000256" key="4">
    <source>
        <dbReference type="ARBA" id="ARBA00022884"/>
    </source>
</evidence>
<feature type="domain" description="RRM" evidence="8">
    <location>
        <begin position="487"/>
        <end position="570"/>
    </location>
</feature>
<keyword evidence="5" id="KW-0539">Nucleus</keyword>
<dbReference type="OrthoDB" id="277802at2759"/>
<evidence type="ECO:0000256" key="6">
    <source>
        <dbReference type="PROSITE-ProRule" id="PRU00176"/>
    </source>
</evidence>
<feature type="compositionally biased region" description="Polar residues" evidence="7">
    <location>
        <begin position="406"/>
        <end position="423"/>
    </location>
</feature>
<organism evidence="9 10">
    <name type="scientific">Elysia chlorotica</name>
    <name type="common">Eastern emerald elysia</name>
    <name type="synonym">Sea slug</name>
    <dbReference type="NCBI Taxonomy" id="188477"/>
    <lineage>
        <taxon>Eukaryota</taxon>
        <taxon>Metazoa</taxon>
        <taxon>Spiralia</taxon>
        <taxon>Lophotrochozoa</taxon>
        <taxon>Mollusca</taxon>
        <taxon>Gastropoda</taxon>
        <taxon>Heterobranchia</taxon>
        <taxon>Euthyneura</taxon>
        <taxon>Panpulmonata</taxon>
        <taxon>Sacoglossa</taxon>
        <taxon>Placobranchoidea</taxon>
        <taxon>Plakobranchidae</taxon>
        <taxon>Elysia</taxon>
    </lineage>
</organism>
<dbReference type="GO" id="GO:0000398">
    <property type="term" value="P:mRNA splicing, via spliceosome"/>
    <property type="evidence" value="ECO:0007669"/>
    <property type="project" value="TreeGrafter"/>
</dbReference>
<dbReference type="InterPro" id="IPR035979">
    <property type="entry name" value="RBD_domain_sf"/>
</dbReference>
<dbReference type="GO" id="GO:0005689">
    <property type="term" value="C:U12-type spliceosomal complex"/>
    <property type="evidence" value="ECO:0007669"/>
    <property type="project" value="TreeGrafter"/>
</dbReference>
<dbReference type="Pfam" id="PF00076">
    <property type="entry name" value="RRM_1"/>
    <property type="match status" value="1"/>
</dbReference>
<dbReference type="InterPro" id="IPR034147">
    <property type="entry name" value="RBM40_RRM1"/>
</dbReference>
<dbReference type="FunFam" id="3.30.70.330:FF:000207">
    <property type="entry name" value="RNA-binding region (RNP1, RRM)-containing 3"/>
    <property type="match status" value="1"/>
</dbReference>
<evidence type="ECO:0000256" key="5">
    <source>
        <dbReference type="ARBA" id="ARBA00023242"/>
    </source>
</evidence>
<evidence type="ECO:0000256" key="1">
    <source>
        <dbReference type="ARBA" id="ARBA00004123"/>
    </source>
</evidence>
<feature type="region of interest" description="Disordered" evidence="7">
    <location>
        <begin position="200"/>
        <end position="270"/>
    </location>
</feature>
<feature type="compositionally biased region" description="Polar residues" evidence="7">
    <location>
        <begin position="358"/>
        <end position="367"/>
    </location>
</feature>
<keyword evidence="10" id="KW-1185">Reference proteome</keyword>
<comment type="subcellular location">
    <subcellularLocation>
        <location evidence="1">Nucleus</location>
    </subcellularLocation>
</comment>
<evidence type="ECO:0000313" key="10">
    <source>
        <dbReference type="Proteomes" id="UP000271974"/>
    </source>
</evidence>
<accession>A0A433U1N2</accession>
<dbReference type="InterPro" id="IPR000504">
    <property type="entry name" value="RRM_dom"/>
</dbReference>
<evidence type="ECO:0000256" key="7">
    <source>
        <dbReference type="SAM" id="MobiDB-lite"/>
    </source>
</evidence>
<dbReference type="GO" id="GO:0097157">
    <property type="term" value="F:pre-mRNA intronic binding"/>
    <property type="evidence" value="ECO:0007669"/>
    <property type="project" value="TreeGrafter"/>
</dbReference>
<feature type="compositionally biased region" description="Polar residues" evidence="7">
    <location>
        <begin position="329"/>
        <end position="343"/>
    </location>
</feature>
<dbReference type="STRING" id="188477.A0A433U1N2"/>
<feature type="compositionally biased region" description="Basic and acidic residues" evidence="7">
    <location>
        <begin position="93"/>
        <end position="105"/>
    </location>
</feature>
<dbReference type="Proteomes" id="UP000271974">
    <property type="component" value="Unassembled WGS sequence"/>
</dbReference>
<feature type="compositionally biased region" description="Basic and acidic residues" evidence="7">
    <location>
        <begin position="346"/>
        <end position="355"/>
    </location>
</feature>